<dbReference type="InterPro" id="IPR011659">
    <property type="entry name" value="WD40"/>
</dbReference>
<feature type="domain" description="Peptidase S9 prolyl oligopeptidase catalytic" evidence="8">
    <location>
        <begin position="415"/>
        <end position="613"/>
    </location>
</feature>
<evidence type="ECO:0000259" key="8">
    <source>
        <dbReference type="Pfam" id="PF00326"/>
    </source>
</evidence>
<dbReference type="Proteomes" id="UP001501676">
    <property type="component" value="Unassembled WGS sequence"/>
</dbReference>
<dbReference type="InterPro" id="IPR001375">
    <property type="entry name" value="Peptidase_S9_cat"/>
</dbReference>
<feature type="region of interest" description="Disordered" evidence="7">
    <location>
        <begin position="1"/>
        <end position="29"/>
    </location>
</feature>
<dbReference type="GO" id="GO:0016787">
    <property type="term" value="F:hydrolase activity"/>
    <property type="evidence" value="ECO:0007669"/>
    <property type="project" value="UniProtKB-KW"/>
</dbReference>
<evidence type="ECO:0000313" key="9">
    <source>
        <dbReference type="EMBL" id="GAA3387440.1"/>
    </source>
</evidence>
<dbReference type="Pfam" id="PF00326">
    <property type="entry name" value="Peptidase_S9"/>
    <property type="match status" value="1"/>
</dbReference>
<name>A0ABP6SZ69_9ACTN</name>
<evidence type="ECO:0000256" key="1">
    <source>
        <dbReference type="ARBA" id="ARBA00022801"/>
    </source>
</evidence>
<comment type="caution">
    <text evidence="9">The sequence shown here is derived from an EMBL/GenBank/DDBJ whole genome shotgun (WGS) entry which is preliminary data.</text>
</comment>
<dbReference type="InterPro" id="IPR029058">
    <property type="entry name" value="AB_hydrolase_fold"/>
</dbReference>
<dbReference type="PRINTS" id="PR00862">
    <property type="entry name" value="PROLIGOPTASE"/>
</dbReference>
<keyword evidence="1 9" id="KW-0378">Hydrolase</keyword>
<evidence type="ECO:0000256" key="2">
    <source>
        <dbReference type="ARBA" id="ARBA00022825"/>
    </source>
</evidence>
<keyword evidence="3" id="KW-0007">Acetylation</keyword>
<accession>A0ABP6SZ69</accession>
<dbReference type="EMBL" id="BAAAYN010000018">
    <property type="protein sequence ID" value="GAA3387440.1"/>
    <property type="molecule type" value="Genomic_DNA"/>
</dbReference>
<evidence type="ECO:0000256" key="5">
    <source>
        <dbReference type="ARBA" id="ARBA00032596"/>
    </source>
</evidence>
<reference evidence="10" key="1">
    <citation type="journal article" date="2019" name="Int. J. Syst. Evol. Microbiol.">
        <title>The Global Catalogue of Microorganisms (GCM) 10K type strain sequencing project: providing services to taxonomists for standard genome sequencing and annotation.</title>
        <authorList>
            <consortium name="The Broad Institute Genomics Platform"/>
            <consortium name="The Broad Institute Genome Sequencing Center for Infectious Disease"/>
            <person name="Wu L."/>
            <person name="Ma J."/>
        </authorList>
    </citation>
    <scope>NUCLEOTIDE SEQUENCE [LARGE SCALE GENOMIC DNA]</scope>
    <source>
        <strain evidence="10">JCM 9458</strain>
    </source>
</reference>
<dbReference type="InterPro" id="IPR011042">
    <property type="entry name" value="6-blade_b-propeller_TolB-like"/>
</dbReference>
<dbReference type="Pfam" id="PF07676">
    <property type="entry name" value="PD40"/>
    <property type="match status" value="1"/>
</dbReference>
<keyword evidence="10" id="KW-1185">Reference proteome</keyword>
<dbReference type="PANTHER" id="PTHR42776:SF27">
    <property type="entry name" value="DIPEPTIDYL PEPTIDASE FAMILY MEMBER 6"/>
    <property type="match status" value="1"/>
</dbReference>
<comment type="function">
    <text evidence="6">This enzyme catalyzes the hydrolysis of the N-terminal peptide bond of an N-acetylated peptide to generate an N-acetylated amino acid and a peptide with a free N-terminus. It preferentially cleaves off Ac-Ala, Ac-Met and Ac-Ser. Also, involved in the degradation of oxidized and glycated proteins.</text>
</comment>
<dbReference type="Gene3D" id="3.40.50.1820">
    <property type="entry name" value="alpha/beta hydrolase"/>
    <property type="match status" value="1"/>
</dbReference>
<protein>
    <recommendedName>
        <fullName evidence="5">Acyl-peptide hydrolase</fullName>
    </recommendedName>
    <alternativeName>
        <fullName evidence="4">Acylaminoacyl-peptidase</fullName>
    </alternativeName>
</protein>
<keyword evidence="2" id="KW-0720">Serine protease</keyword>
<evidence type="ECO:0000256" key="6">
    <source>
        <dbReference type="ARBA" id="ARBA00045885"/>
    </source>
</evidence>
<keyword evidence="2" id="KW-0645">Protease</keyword>
<dbReference type="RefSeq" id="WP_345728697.1">
    <property type="nucleotide sequence ID" value="NZ_BAAAYN010000018.1"/>
</dbReference>
<dbReference type="PROSITE" id="PS00708">
    <property type="entry name" value="PRO_ENDOPEP_SER"/>
    <property type="match status" value="1"/>
</dbReference>
<dbReference type="PANTHER" id="PTHR42776">
    <property type="entry name" value="SERINE PEPTIDASE S9 FAMILY MEMBER"/>
    <property type="match status" value="1"/>
</dbReference>
<dbReference type="Gene3D" id="2.120.10.30">
    <property type="entry name" value="TolB, C-terminal domain"/>
    <property type="match status" value="2"/>
</dbReference>
<dbReference type="InterPro" id="IPR002471">
    <property type="entry name" value="Pept_S9_AS"/>
</dbReference>
<evidence type="ECO:0000313" key="10">
    <source>
        <dbReference type="Proteomes" id="UP001501676"/>
    </source>
</evidence>
<organism evidence="9 10">
    <name type="scientific">Cryptosporangium minutisporangium</name>
    <dbReference type="NCBI Taxonomy" id="113569"/>
    <lineage>
        <taxon>Bacteria</taxon>
        <taxon>Bacillati</taxon>
        <taxon>Actinomycetota</taxon>
        <taxon>Actinomycetes</taxon>
        <taxon>Cryptosporangiales</taxon>
        <taxon>Cryptosporangiaceae</taxon>
        <taxon>Cryptosporangium</taxon>
    </lineage>
</organism>
<gene>
    <name evidence="9" type="ORF">GCM10020369_29940</name>
</gene>
<sequence length="615" mass="65148">MTTGLGTGDGTHWAISPEPDPAPYAGDPAAAPASWGATLAPAGDTIAYVSDRGGEPRLWISPVDGGHPVLLDTGPEPVEEVRWSPAGEWLAVLLAPGGSDRTEIWVIRSDGSDLHQVGGFGGTNGFFGHWSQDGTWLAVAEADSAGRSVAHVIDPSTGWRVTVGEAELRAAIDVSRDGKTALVRCGPRSARWLEVVDVEPGGAYSAHRLFPADGEGSTDLGQLAADGASVYVRTDVGRRLPALVAVPVGTDGHPRVLAARDDAELEYFTLSEDGGTAALLWNVLGGRSAVSVLDLRTGEERELTDLPGDVVGDLDLSRDGATLALTAEGPSLPPTIWVVEVASGAAKPVTYPPPLPAASIVPELHRFTAHDGLELTGWLYPGAGTSGAGPLVLHFHGGPEAQERPYWNPLFREIVSRGISVFAPNVRGSSGFGRAFVNADNGTKRYDGIEDVRSAARYVIDAGLADPARLGVFGRSYGGYLTLVALTQFPELFAVGVDTCGMADLQTFYERTEPWVAAAAISKYGHPDEDRELLHDLSPIHRIDRVTAPLLVAHGANDTNVPLYEAEQVVAALEARNHPVQYLRFDDEGHVILNKASKVVYVRAVGVFLEQHLIG</sequence>
<evidence type="ECO:0000256" key="7">
    <source>
        <dbReference type="SAM" id="MobiDB-lite"/>
    </source>
</evidence>
<dbReference type="SUPFAM" id="SSF82171">
    <property type="entry name" value="DPP6 N-terminal domain-like"/>
    <property type="match status" value="1"/>
</dbReference>
<dbReference type="SUPFAM" id="SSF53474">
    <property type="entry name" value="alpha/beta-Hydrolases"/>
    <property type="match status" value="1"/>
</dbReference>
<evidence type="ECO:0000256" key="3">
    <source>
        <dbReference type="ARBA" id="ARBA00022990"/>
    </source>
</evidence>
<dbReference type="InterPro" id="IPR002470">
    <property type="entry name" value="Peptidase_S9A"/>
</dbReference>
<evidence type="ECO:0000256" key="4">
    <source>
        <dbReference type="ARBA" id="ARBA00032284"/>
    </source>
</evidence>
<proteinExistence type="predicted"/>